<name>A0ABQ7LC85_BRACM</name>
<sequence>MAHKTTVTNESSVGPYVLLLPRTLSSSSTSIGDFEAPKASNSCSSEMIFFENANSALHNHLEAIEAGDEDGTENDETDVYVGISDKDTIEAGDED</sequence>
<protein>
    <submittedName>
        <fullName evidence="1">Uncharacterized protein</fullName>
    </submittedName>
</protein>
<accession>A0ABQ7LC85</accession>
<gene>
    <name evidence="1" type="primary">A09p035330.1_BraROA</name>
    <name evidence="1" type="ORF">IGI04_035613</name>
</gene>
<keyword evidence="2" id="KW-1185">Reference proteome</keyword>
<reference evidence="1 2" key="1">
    <citation type="submission" date="2021-03" db="EMBL/GenBank/DDBJ databases">
        <authorList>
            <person name="King G.J."/>
            <person name="Bancroft I."/>
            <person name="Baten A."/>
            <person name="Bloomfield J."/>
            <person name="Borpatragohain P."/>
            <person name="He Z."/>
            <person name="Irish N."/>
            <person name="Irwin J."/>
            <person name="Liu K."/>
            <person name="Mauleon R.P."/>
            <person name="Moore J."/>
            <person name="Morris R."/>
            <person name="Ostergaard L."/>
            <person name="Wang B."/>
            <person name="Wells R."/>
        </authorList>
    </citation>
    <scope>NUCLEOTIDE SEQUENCE [LARGE SCALE GENOMIC DNA]</scope>
    <source>
        <strain evidence="1">R-o-18</strain>
        <tissue evidence="1">Leaf</tissue>
    </source>
</reference>
<organism evidence="1 2">
    <name type="scientific">Brassica rapa subsp. trilocularis</name>
    <dbReference type="NCBI Taxonomy" id="1813537"/>
    <lineage>
        <taxon>Eukaryota</taxon>
        <taxon>Viridiplantae</taxon>
        <taxon>Streptophyta</taxon>
        <taxon>Embryophyta</taxon>
        <taxon>Tracheophyta</taxon>
        <taxon>Spermatophyta</taxon>
        <taxon>Magnoliopsida</taxon>
        <taxon>eudicotyledons</taxon>
        <taxon>Gunneridae</taxon>
        <taxon>Pentapetalae</taxon>
        <taxon>rosids</taxon>
        <taxon>malvids</taxon>
        <taxon>Brassicales</taxon>
        <taxon>Brassicaceae</taxon>
        <taxon>Brassiceae</taxon>
        <taxon>Brassica</taxon>
    </lineage>
</organism>
<proteinExistence type="predicted"/>
<comment type="caution">
    <text evidence="1">The sequence shown here is derived from an EMBL/GenBank/DDBJ whole genome shotgun (WGS) entry which is preliminary data.</text>
</comment>
<evidence type="ECO:0000313" key="2">
    <source>
        <dbReference type="Proteomes" id="UP000823674"/>
    </source>
</evidence>
<dbReference type="EMBL" id="JADBGQ010000008">
    <property type="protein sequence ID" value="KAG5384143.1"/>
    <property type="molecule type" value="Genomic_DNA"/>
</dbReference>
<feature type="non-terminal residue" evidence="1">
    <location>
        <position position="95"/>
    </location>
</feature>
<dbReference type="Proteomes" id="UP000823674">
    <property type="component" value="Chromosome A09"/>
</dbReference>
<evidence type="ECO:0000313" key="1">
    <source>
        <dbReference type="EMBL" id="KAG5384143.1"/>
    </source>
</evidence>